<dbReference type="PANTHER" id="PTHR15002:SF0">
    <property type="entry name" value="RIBOSOMAL BIOGENESIS PROTEIN LAS1L"/>
    <property type="match status" value="1"/>
</dbReference>
<dbReference type="PANTHER" id="PTHR15002">
    <property type="entry name" value="RIBOSOMAL BIOGENESIS PROTEIN LAS1L"/>
    <property type="match status" value="1"/>
</dbReference>
<evidence type="ECO:0000313" key="3">
    <source>
        <dbReference type="Proteomes" id="UP001492380"/>
    </source>
</evidence>
<dbReference type="Pfam" id="PF04031">
    <property type="entry name" value="Las1"/>
    <property type="match status" value="1"/>
</dbReference>
<sequence length="448" mass="49841">MPRHLITPWRDGHQQLLSLRQNLYWRGDLGDDGDDRRHAAVDTVAAWKRRMPLPHAIESTASLVDATLHDESGGPSALAVRNAYCAAFNRFVTGFCDTVQTSFKKMSMYDMAAELDMPTSFVELRHEATHEDLPSLRRLQMAADQALEWLWQHYWAKLDAPAQTSQDTSTTTTPDARADLHRILRAYLNNRRSEIRTSGASTHSNASSYSHDASRAIASLCQQDAAHAPGALVSLLLDDRLIVPSDYHISEPLDGAFLIWDPVLCALDGDLYLEAFVQHAVAILASASTVEAKLDPSKAAIFEWLRHILVEFSFQDHVMRSVRALAMTCCMAQPAFWCRKLAKTLLIEGDDDFQDEWLPILEASLPDTQGSPNDDNAEASIIPAGGLDGVPPAAADEDEDEMQDIIAQAQQQPQPQLQRGWEKWKANWQPAPIGLVPTWLINGPRPPK</sequence>
<name>A0ABR1YKX2_9PEZI</name>
<dbReference type="InterPro" id="IPR007174">
    <property type="entry name" value="Las1"/>
</dbReference>
<proteinExistence type="predicted"/>
<comment type="caution">
    <text evidence="2">The sequence shown here is derived from an EMBL/GenBank/DDBJ whole genome shotgun (WGS) entry which is preliminary data.</text>
</comment>
<organism evidence="2 3">
    <name type="scientific">Phyllosticta capitalensis</name>
    <dbReference type="NCBI Taxonomy" id="121624"/>
    <lineage>
        <taxon>Eukaryota</taxon>
        <taxon>Fungi</taxon>
        <taxon>Dikarya</taxon>
        <taxon>Ascomycota</taxon>
        <taxon>Pezizomycotina</taxon>
        <taxon>Dothideomycetes</taxon>
        <taxon>Dothideomycetes incertae sedis</taxon>
        <taxon>Botryosphaeriales</taxon>
        <taxon>Phyllostictaceae</taxon>
        <taxon>Phyllosticta</taxon>
    </lineage>
</organism>
<accession>A0ABR1YKX2</accession>
<dbReference type="EMBL" id="JBBWRZ010000007">
    <property type="protein sequence ID" value="KAK8231901.1"/>
    <property type="molecule type" value="Genomic_DNA"/>
</dbReference>
<protein>
    <submittedName>
        <fullName evidence="2">Las1-like-domain-containing protein</fullName>
    </submittedName>
</protein>
<keyword evidence="3" id="KW-1185">Reference proteome</keyword>
<evidence type="ECO:0000256" key="1">
    <source>
        <dbReference type="SAM" id="MobiDB-lite"/>
    </source>
</evidence>
<feature type="region of interest" description="Disordered" evidence="1">
    <location>
        <begin position="367"/>
        <end position="400"/>
    </location>
</feature>
<dbReference type="Proteomes" id="UP001492380">
    <property type="component" value="Unassembled WGS sequence"/>
</dbReference>
<evidence type="ECO:0000313" key="2">
    <source>
        <dbReference type="EMBL" id="KAK8231901.1"/>
    </source>
</evidence>
<gene>
    <name evidence="2" type="ORF">HDK90DRAFT_289939</name>
</gene>
<reference evidence="2 3" key="1">
    <citation type="submission" date="2024-04" db="EMBL/GenBank/DDBJ databases">
        <title>Phyllosticta paracitricarpa is synonymous to the EU quarantine fungus P. citricarpa based on phylogenomic analyses.</title>
        <authorList>
            <consortium name="Lawrence Berkeley National Laboratory"/>
            <person name="Van Ingen-Buijs V.A."/>
            <person name="Van Westerhoven A.C."/>
            <person name="Haridas S."/>
            <person name="Skiadas P."/>
            <person name="Martin F."/>
            <person name="Groenewald J.Z."/>
            <person name="Crous P.W."/>
            <person name="Seidl M.F."/>
        </authorList>
    </citation>
    <scope>NUCLEOTIDE SEQUENCE [LARGE SCALE GENOMIC DNA]</scope>
    <source>
        <strain evidence="2 3">CBS 123374</strain>
    </source>
</reference>